<gene>
    <name evidence="1" type="ORF">APY04_0847</name>
</gene>
<comment type="caution">
    <text evidence="1">The sequence shown here is derived from an EMBL/GenBank/DDBJ whole genome shotgun (WGS) entry which is preliminary data.</text>
</comment>
<dbReference type="OrthoDB" id="9994211at2"/>
<dbReference type="STRING" id="121290.APY04_0847"/>
<proteinExistence type="predicted"/>
<name>A0A109BLB8_HYPSL</name>
<keyword evidence="2" id="KW-1185">Reference proteome</keyword>
<dbReference type="EMBL" id="LMTR01000028">
    <property type="protein sequence ID" value="KWT70786.1"/>
    <property type="molecule type" value="Genomic_DNA"/>
</dbReference>
<accession>A0A109BLB8</accession>
<evidence type="ECO:0000313" key="1">
    <source>
        <dbReference type="EMBL" id="KWT70786.1"/>
    </source>
</evidence>
<evidence type="ECO:0000313" key="2">
    <source>
        <dbReference type="Proteomes" id="UP000059074"/>
    </source>
</evidence>
<dbReference type="RefSeq" id="WP_068459975.1">
    <property type="nucleotide sequence ID" value="NZ_LMTR01000028.1"/>
</dbReference>
<dbReference type="Proteomes" id="UP000059074">
    <property type="component" value="Unassembled WGS sequence"/>
</dbReference>
<reference evidence="1 2" key="1">
    <citation type="submission" date="2015-10" db="EMBL/GenBank/DDBJ databases">
        <title>Transcriptomic analysis of a linuron degrading triple-species bacterial consortium.</title>
        <authorList>
            <person name="Albers P."/>
        </authorList>
    </citation>
    <scope>NUCLEOTIDE SEQUENCE [LARGE SCALE GENOMIC DNA]</scope>
    <source>
        <strain evidence="1 2">WDL6</strain>
    </source>
</reference>
<protein>
    <submittedName>
        <fullName evidence="1">Uncharacterized protein</fullName>
    </submittedName>
</protein>
<dbReference type="PATRIC" id="fig|121290.4.peg.3546"/>
<sequence>MITFEWPTEAEFHYTQPVEKYTGEALWKGTVRAAYLTEKGKLRYVVEVHPQGFQMIAVPSQLRAVPEAMLAR</sequence>
<dbReference type="AlphaFoldDB" id="A0A109BLB8"/>
<organism evidence="1 2">
    <name type="scientific">Hyphomicrobium sulfonivorans</name>
    <dbReference type="NCBI Taxonomy" id="121290"/>
    <lineage>
        <taxon>Bacteria</taxon>
        <taxon>Pseudomonadati</taxon>
        <taxon>Pseudomonadota</taxon>
        <taxon>Alphaproteobacteria</taxon>
        <taxon>Hyphomicrobiales</taxon>
        <taxon>Hyphomicrobiaceae</taxon>
        <taxon>Hyphomicrobium</taxon>
    </lineage>
</organism>